<dbReference type="OrthoDB" id="2924984at2759"/>
<comment type="caution">
    <text evidence="2">The sequence shown here is derived from an EMBL/GenBank/DDBJ whole genome shotgun (WGS) entry which is preliminary data.</text>
</comment>
<keyword evidence="3" id="KW-1185">Reference proteome</keyword>
<dbReference type="EMBL" id="JAOTPV010000003">
    <property type="protein sequence ID" value="KAJ4485541.1"/>
    <property type="molecule type" value="Genomic_DNA"/>
</dbReference>
<dbReference type="Proteomes" id="UP001150266">
    <property type="component" value="Unassembled WGS sequence"/>
</dbReference>
<dbReference type="AlphaFoldDB" id="A0A9W9AN66"/>
<evidence type="ECO:0000313" key="3">
    <source>
        <dbReference type="Proteomes" id="UP001150266"/>
    </source>
</evidence>
<evidence type="ECO:0000256" key="1">
    <source>
        <dbReference type="SAM" id="MobiDB-lite"/>
    </source>
</evidence>
<accession>A0A9W9AN66</accession>
<feature type="region of interest" description="Disordered" evidence="1">
    <location>
        <begin position="1"/>
        <end position="21"/>
    </location>
</feature>
<name>A0A9W9AN66_9AGAR</name>
<feature type="compositionally biased region" description="Polar residues" evidence="1">
    <location>
        <begin position="1"/>
        <end position="18"/>
    </location>
</feature>
<sequence>MFAQSSRFLSLRNETPESNGRWENAPIFQAANGRGASRNTSNVTSDLRTIARKTAEFVLDSDDDKEILVHCNMMDKNQTIENYTQGQEDHPTQQFPSFGDSDAILSCWKTGPEFSFFCCDLQVVQPTNWEGGSSRIPNREHDEIVSARVQQHHVQWPVGNPLIPILAPKPARCKQIKLKEVRELEKIAEKLVETMEKDLLFDT</sequence>
<organism evidence="2 3">
    <name type="scientific">Lentinula aciculospora</name>
    <dbReference type="NCBI Taxonomy" id="153920"/>
    <lineage>
        <taxon>Eukaryota</taxon>
        <taxon>Fungi</taxon>
        <taxon>Dikarya</taxon>
        <taxon>Basidiomycota</taxon>
        <taxon>Agaricomycotina</taxon>
        <taxon>Agaricomycetes</taxon>
        <taxon>Agaricomycetidae</taxon>
        <taxon>Agaricales</taxon>
        <taxon>Marasmiineae</taxon>
        <taxon>Omphalotaceae</taxon>
        <taxon>Lentinula</taxon>
    </lineage>
</organism>
<reference evidence="2" key="1">
    <citation type="submission" date="2022-08" db="EMBL/GenBank/DDBJ databases">
        <title>A Global Phylogenomic Analysis of the Shiitake Genus Lentinula.</title>
        <authorList>
            <consortium name="DOE Joint Genome Institute"/>
            <person name="Sierra-Patev S."/>
            <person name="Min B."/>
            <person name="Naranjo-Ortiz M."/>
            <person name="Looney B."/>
            <person name="Konkel Z."/>
            <person name="Slot J.C."/>
            <person name="Sakamoto Y."/>
            <person name="Steenwyk J.L."/>
            <person name="Rokas A."/>
            <person name="Carro J."/>
            <person name="Camarero S."/>
            <person name="Ferreira P."/>
            <person name="Molpeceres G."/>
            <person name="Ruiz-Duenas F.J."/>
            <person name="Serrano A."/>
            <person name="Henrissat B."/>
            <person name="Drula E."/>
            <person name="Hughes K.W."/>
            <person name="Mata J.L."/>
            <person name="Ishikawa N.K."/>
            <person name="Vargas-Isla R."/>
            <person name="Ushijima S."/>
            <person name="Smith C.A."/>
            <person name="Ahrendt S."/>
            <person name="Andreopoulos W."/>
            <person name="He G."/>
            <person name="Labutti K."/>
            <person name="Lipzen A."/>
            <person name="Ng V."/>
            <person name="Riley R."/>
            <person name="Sandor L."/>
            <person name="Barry K."/>
            <person name="Martinez A.T."/>
            <person name="Xiao Y."/>
            <person name="Gibbons J.G."/>
            <person name="Terashima K."/>
            <person name="Grigoriev I.V."/>
            <person name="Hibbett D.S."/>
        </authorList>
    </citation>
    <scope>NUCLEOTIDE SEQUENCE</scope>
    <source>
        <strain evidence="2">JLM2183</strain>
    </source>
</reference>
<evidence type="ECO:0000313" key="2">
    <source>
        <dbReference type="EMBL" id="KAJ4485541.1"/>
    </source>
</evidence>
<protein>
    <submittedName>
        <fullName evidence="2">Uncharacterized protein</fullName>
    </submittedName>
</protein>
<proteinExistence type="predicted"/>
<gene>
    <name evidence="2" type="ORF">J3R30DRAFT_3696916</name>
</gene>